<dbReference type="PRINTS" id="PR00080">
    <property type="entry name" value="SDRFAMILY"/>
</dbReference>
<dbReference type="Proteomes" id="UP001345013">
    <property type="component" value="Unassembled WGS sequence"/>
</dbReference>
<dbReference type="SMART" id="SM00822">
    <property type="entry name" value="PKS_KR"/>
    <property type="match status" value="1"/>
</dbReference>
<dbReference type="PROSITE" id="PS00061">
    <property type="entry name" value="ADH_SHORT"/>
    <property type="match status" value="1"/>
</dbReference>
<dbReference type="PANTHER" id="PTHR48107">
    <property type="entry name" value="NADPH-DEPENDENT ALDEHYDE REDUCTASE-LIKE PROTEIN, CHLOROPLASTIC-RELATED"/>
    <property type="match status" value="1"/>
</dbReference>
<evidence type="ECO:0000313" key="7">
    <source>
        <dbReference type="Proteomes" id="UP001345013"/>
    </source>
</evidence>
<dbReference type="EMBL" id="JAVRRG010000220">
    <property type="protein sequence ID" value="KAK5077487.1"/>
    <property type="molecule type" value="Genomic_DNA"/>
</dbReference>
<feature type="compositionally biased region" description="Basic and acidic residues" evidence="4">
    <location>
        <begin position="15"/>
        <end position="29"/>
    </location>
</feature>
<evidence type="ECO:0000256" key="4">
    <source>
        <dbReference type="SAM" id="MobiDB-lite"/>
    </source>
</evidence>
<accession>A0ABR0JWH2</accession>
<evidence type="ECO:0000256" key="2">
    <source>
        <dbReference type="ARBA" id="ARBA00022857"/>
    </source>
</evidence>
<evidence type="ECO:0000256" key="3">
    <source>
        <dbReference type="ARBA" id="ARBA00023002"/>
    </source>
</evidence>
<dbReference type="InterPro" id="IPR036291">
    <property type="entry name" value="NAD(P)-bd_dom_sf"/>
</dbReference>
<dbReference type="PANTHER" id="PTHR48107:SF16">
    <property type="entry name" value="NADPH-DEPENDENT ALDEHYDE REDUCTASE 1, CHLOROPLASTIC"/>
    <property type="match status" value="1"/>
</dbReference>
<evidence type="ECO:0000256" key="1">
    <source>
        <dbReference type="ARBA" id="ARBA00006484"/>
    </source>
</evidence>
<comment type="similarity">
    <text evidence="1">Belongs to the short-chain dehydrogenases/reductases (SDR) family.</text>
</comment>
<comment type="caution">
    <text evidence="6">The sequence shown here is derived from an EMBL/GenBank/DDBJ whole genome shotgun (WGS) entry which is preliminary data.</text>
</comment>
<feature type="domain" description="Ketoreductase" evidence="5">
    <location>
        <begin position="65"/>
        <end position="245"/>
    </location>
</feature>
<evidence type="ECO:0000313" key="6">
    <source>
        <dbReference type="EMBL" id="KAK5077487.1"/>
    </source>
</evidence>
<keyword evidence="3" id="KW-0560">Oxidoreductase</keyword>
<proteinExistence type="inferred from homology"/>
<sequence>MSDKPKAPPTAYPADELKPQDQEGSKGLDAELEPSANWTQLEFWDDEGTSPYLKEYEGRGLLKDKAVLITGGDSGIGRSVAVLMAREGADVSFVYLSEEEKDAQWTKKAIEKAGRKAHLLPLDITSEENCKKAIDEHIKTFGKLNVLVNNSAMQEVCNDHKNIDLNVVEKTFRTNILSMFALTKFALQHMKRGASIVNSCSVAGYMGNPQMVDYSSTKGAIATFTKSLAQQQAPNGIRVNAVAPGIIWTPLQPATKGNPPEAMEKLGVAEAPLMRPGMPIEVAVAYVFLASPMGSYFTGEVIHGTGGLEMHG</sequence>
<gene>
    <name evidence="6" type="ORF">LTR24_009614</name>
</gene>
<keyword evidence="7" id="KW-1185">Reference proteome</keyword>
<dbReference type="SUPFAM" id="SSF51735">
    <property type="entry name" value="NAD(P)-binding Rossmann-fold domains"/>
    <property type="match status" value="1"/>
</dbReference>
<dbReference type="InterPro" id="IPR002347">
    <property type="entry name" value="SDR_fam"/>
</dbReference>
<name>A0ABR0JWH2_9EURO</name>
<dbReference type="Pfam" id="PF13561">
    <property type="entry name" value="adh_short_C2"/>
    <property type="match status" value="1"/>
</dbReference>
<dbReference type="InterPro" id="IPR020904">
    <property type="entry name" value="Sc_DH/Rdtase_CS"/>
</dbReference>
<dbReference type="InterPro" id="IPR057326">
    <property type="entry name" value="KR_dom"/>
</dbReference>
<protein>
    <recommendedName>
        <fullName evidence="5">Ketoreductase domain-containing protein</fullName>
    </recommendedName>
</protein>
<dbReference type="PRINTS" id="PR00081">
    <property type="entry name" value="GDHRDH"/>
</dbReference>
<organism evidence="6 7">
    <name type="scientific">Lithohypha guttulata</name>
    <dbReference type="NCBI Taxonomy" id="1690604"/>
    <lineage>
        <taxon>Eukaryota</taxon>
        <taxon>Fungi</taxon>
        <taxon>Dikarya</taxon>
        <taxon>Ascomycota</taxon>
        <taxon>Pezizomycotina</taxon>
        <taxon>Eurotiomycetes</taxon>
        <taxon>Chaetothyriomycetidae</taxon>
        <taxon>Chaetothyriales</taxon>
        <taxon>Trichomeriaceae</taxon>
        <taxon>Lithohypha</taxon>
    </lineage>
</organism>
<dbReference type="Gene3D" id="3.40.50.720">
    <property type="entry name" value="NAD(P)-binding Rossmann-like Domain"/>
    <property type="match status" value="1"/>
</dbReference>
<evidence type="ECO:0000259" key="5">
    <source>
        <dbReference type="SMART" id="SM00822"/>
    </source>
</evidence>
<feature type="region of interest" description="Disordered" evidence="4">
    <location>
        <begin position="1"/>
        <end position="30"/>
    </location>
</feature>
<reference evidence="6 7" key="1">
    <citation type="submission" date="2023-08" db="EMBL/GenBank/DDBJ databases">
        <title>Black Yeasts Isolated from many extreme environments.</title>
        <authorList>
            <person name="Coleine C."/>
            <person name="Stajich J.E."/>
            <person name="Selbmann L."/>
        </authorList>
    </citation>
    <scope>NUCLEOTIDE SEQUENCE [LARGE SCALE GENOMIC DNA]</scope>
    <source>
        <strain evidence="6 7">CCFEE 5885</strain>
    </source>
</reference>
<keyword evidence="2" id="KW-0521">NADP</keyword>